<dbReference type="PANTHER" id="PTHR30473">
    <property type="entry name" value="PROTEIN PHOH"/>
    <property type="match status" value="1"/>
</dbReference>
<dbReference type="InterPro" id="IPR002716">
    <property type="entry name" value="PIN_dom"/>
</dbReference>
<dbReference type="FunFam" id="3.40.50.300:FF:000013">
    <property type="entry name" value="PhoH family ATPase"/>
    <property type="match status" value="1"/>
</dbReference>
<dbReference type="InterPro" id="IPR003714">
    <property type="entry name" value="PhoH"/>
</dbReference>
<dbReference type="Pfam" id="PF02562">
    <property type="entry name" value="PhoH"/>
    <property type="match status" value="1"/>
</dbReference>
<keyword evidence="2" id="KW-0547">Nucleotide-binding</keyword>
<evidence type="ECO:0000256" key="1">
    <source>
        <dbReference type="ARBA" id="ARBA00010393"/>
    </source>
</evidence>
<evidence type="ECO:0000256" key="4">
    <source>
        <dbReference type="ARBA" id="ARBA00046345"/>
    </source>
</evidence>
<evidence type="ECO:0000256" key="3">
    <source>
        <dbReference type="ARBA" id="ARBA00022840"/>
    </source>
</evidence>
<dbReference type="SUPFAM" id="SSF88723">
    <property type="entry name" value="PIN domain-like"/>
    <property type="match status" value="1"/>
</dbReference>
<comment type="similarity">
    <text evidence="4">In the N-terminal section; belongs to the PINc/VapC protein family.</text>
</comment>
<dbReference type="GO" id="GO:0005829">
    <property type="term" value="C:cytosol"/>
    <property type="evidence" value="ECO:0007669"/>
    <property type="project" value="TreeGrafter"/>
</dbReference>
<dbReference type="PANTHER" id="PTHR30473:SF2">
    <property type="entry name" value="PIN DOMAIN-CONTAINING PROTEIN"/>
    <property type="match status" value="1"/>
</dbReference>
<dbReference type="Gene3D" id="3.40.50.300">
    <property type="entry name" value="P-loop containing nucleotide triphosphate hydrolases"/>
    <property type="match status" value="1"/>
</dbReference>
<accession>A0A1Y6BDQ0</accession>
<reference evidence="7" key="1">
    <citation type="submission" date="2017-04" db="EMBL/GenBank/DDBJ databases">
        <authorList>
            <person name="Varghese N."/>
            <person name="Submissions S."/>
        </authorList>
    </citation>
    <scope>NUCLEOTIDE SEQUENCE [LARGE SCALE GENOMIC DNA]</scope>
    <source>
        <strain evidence="7">RKEM611</strain>
    </source>
</reference>
<keyword evidence="3" id="KW-0067">ATP-binding</keyword>
<organism evidence="6 7">
    <name type="scientific">Pseudobacteriovorax antillogorgiicola</name>
    <dbReference type="NCBI Taxonomy" id="1513793"/>
    <lineage>
        <taxon>Bacteria</taxon>
        <taxon>Pseudomonadati</taxon>
        <taxon>Bdellovibrionota</taxon>
        <taxon>Oligoflexia</taxon>
        <taxon>Oligoflexales</taxon>
        <taxon>Pseudobacteriovoracaceae</taxon>
        <taxon>Pseudobacteriovorax</taxon>
    </lineage>
</organism>
<comment type="similarity">
    <text evidence="1">Belongs to the PhoH family.</text>
</comment>
<proteinExistence type="inferred from homology"/>
<evidence type="ECO:0000313" key="7">
    <source>
        <dbReference type="Proteomes" id="UP000192907"/>
    </source>
</evidence>
<dbReference type="InterPro" id="IPR051451">
    <property type="entry name" value="PhoH2-like"/>
</dbReference>
<name>A0A1Y6BDQ0_9BACT</name>
<dbReference type="RefSeq" id="WP_132315248.1">
    <property type="nucleotide sequence ID" value="NZ_FWZT01000002.1"/>
</dbReference>
<protein>
    <submittedName>
        <fullName evidence="6">PhoH-like ATPase</fullName>
    </submittedName>
</protein>
<gene>
    <name evidence="6" type="ORF">SAMN06296036_102260</name>
</gene>
<evidence type="ECO:0000259" key="5">
    <source>
        <dbReference type="SMART" id="SM00670"/>
    </source>
</evidence>
<dbReference type="InterPro" id="IPR029060">
    <property type="entry name" value="PIN-like_dom_sf"/>
</dbReference>
<dbReference type="GO" id="GO:0005524">
    <property type="term" value="F:ATP binding"/>
    <property type="evidence" value="ECO:0007669"/>
    <property type="project" value="UniProtKB-KW"/>
</dbReference>
<dbReference type="Gene3D" id="3.40.50.1010">
    <property type="entry name" value="5'-nuclease"/>
    <property type="match status" value="1"/>
</dbReference>
<evidence type="ECO:0000313" key="6">
    <source>
        <dbReference type="EMBL" id="SME96100.1"/>
    </source>
</evidence>
<dbReference type="STRING" id="1513793.SAMN06296036_102260"/>
<evidence type="ECO:0000256" key="2">
    <source>
        <dbReference type="ARBA" id="ARBA00022741"/>
    </source>
</evidence>
<dbReference type="SUPFAM" id="SSF52540">
    <property type="entry name" value="P-loop containing nucleoside triphosphate hydrolases"/>
    <property type="match status" value="1"/>
</dbReference>
<feature type="domain" description="PIN" evidence="5">
    <location>
        <begin position="3"/>
        <end position="134"/>
    </location>
</feature>
<dbReference type="EMBL" id="FWZT01000002">
    <property type="protein sequence ID" value="SME96100.1"/>
    <property type="molecule type" value="Genomic_DNA"/>
</dbReference>
<dbReference type="InterPro" id="IPR027417">
    <property type="entry name" value="P-loop_NTPase"/>
</dbReference>
<dbReference type="Pfam" id="PF13638">
    <property type="entry name" value="PIN_4"/>
    <property type="match status" value="1"/>
</dbReference>
<dbReference type="OrthoDB" id="5288002at2"/>
<sequence length="443" mass="49733">MKKVFILDTNVLLSNPLCIYKFDDNDVVIPISVIEEVDTFKKDMSDIGRNAREVSRILDKLRDRGTLSSGISIFEDRDDSGQLFVYLGHNMEILPELLADSTDNHILAIALTLQKQFGDSRRVSVITKDTNLRIKADAFGLVAEDFAADKVDISHFYTGVTYITVTPEVINNFYAQREVRLDEYNLYPNQFVVLEDESDTSQKVFGIFDGDQKVVKMIEPRTEGVWGIYSRNLEQAMALEVLLDDKIRLVTISGEAGTGKTLMAIAAGLTKTTDEDQYQKLLVSRPIFPLGRDIGYLPGDLDEKLNPWMQPIFDNLELLLGGGSSSRSKRLSKSYEELINQGMLAIEPLTYIRGRSLPSQYFVVDEAQNLTPHEIKTILTRAGEGTKIVLTGDPYQIDNPYIDSQSNGLTYVIERFRTEAIAGHITLKRGERSQLASKAAKLL</sequence>
<keyword evidence="7" id="KW-1185">Reference proteome</keyword>
<dbReference type="CDD" id="cd09883">
    <property type="entry name" value="PIN_VapC_PhoHL-ATPase"/>
    <property type="match status" value="1"/>
</dbReference>
<dbReference type="Proteomes" id="UP000192907">
    <property type="component" value="Unassembled WGS sequence"/>
</dbReference>
<dbReference type="SMART" id="SM00670">
    <property type="entry name" value="PINc"/>
    <property type="match status" value="1"/>
</dbReference>
<dbReference type="AlphaFoldDB" id="A0A1Y6BDQ0"/>